<dbReference type="EMBL" id="LNYB01000081">
    <property type="protein sequence ID" value="KTC96227.1"/>
    <property type="molecule type" value="Genomic_DNA"/>
</dbReference>
<organism evidence="1 3">
    <name type="scientific">Legionella feeleii</name>
    <dbReference type="NCBI Taxonomy" id="453"/>
    <lineage>
        <taxon>Bacteria</taxon>
        <taxon>Pseudomonadati</taxon>
        <taxon>Pseudomonadota</taxon>
        <taxon>Gammaproteobacteria</taxon>
        <taxon>Legionellales</taxon>
        <taxon>Legionellaceae</taxon>
        <taxon>Legionella</taxon>
    </lineage>
</organism>
<evidence type="ECO:0000313" key="1">
    <source>
        <dbReference type="EMBL" id="KTC96227.1"/>
    </source>
</evidence>
<evidence type="ECO:0000313" key="2">
    <source>
        <dbReference type="EMBL" id="SPX61006.1"/>
    </source>
</evidence>
<sequence length="151" mass="16888">MTKLINPIFEKTDEELLKFATQRFFTMFTPIQKTKTKQSDFVAFVANPFIDTYLEPMFALDATIHLANAIASLAKGFYTWSLNQQKTTSLLDEESAQEFGEAWESAYHAGSMMIAESLGALFSIISLFTRPVASIVQAIADESSSYSPGYR</sequence>
<evidence type="ECO:0000313" key="4">
    <source>
        <dbReference type="Proteomes" id="UP000251942"/>
    </source>
</evidence>
<dbReference type="AlphaFoldDB" id="A0A0W0TKU4"/>
<gene>
    <name evidence="1" type="ORF">Lfee_2025</name>
    <name evidence="2" type="ORF">NCTC12022_01744</name>
</gene>
<dbReference type="PATRIC" id="fig|453.4.peg.2218"/>
<evidence type="ECO:0000313" key="3">
    <source>
        <dbReference type="Proteomes" id="UP000054698"/>
    </source>
</evidence>
<dbReference type="EMBL" id="UASS01000014">
    <property type="protein sequence ID" value="SPX61006.1"/>
    <property type="molecule type" value="Genomic_DNA"/>
</dbReference>
<dbReference type="Proteomes" id="UP000251942">
    <property type="component" value="Unassembled WGS sequence"/>
</dbReference>
<protein>
    <submittedName>
        <fullName evidence="1">Uncharacterized protein</fullName>
    </submittedName>
</protein>
<accession>A0A0W0TKU4</accession>
<reference evidence="2 4" key="2">
    <citation type="submission" date="2018-06" db="EMBL/GenBank/DDBJ databases">
        <authorList>
            <consortium name="Pathogen Informatics"/>
            <person name="Doyle S."/>
        </authorList>
    </citation>
    <scope>NUCLEOTIDE SEQUENCE [LARGE SCALE GENOMIC DNA]</scope>
    <source>
        <strain evidence="2 4">NCTC12022</strain>
    </source>
</reference>
<name>A0A0W0TKU4_9GAMM</name>
<dbReference type="Proteomes" id="UP000054698">
    <property type="component" value="Unassembled WGS sequence"/>
</dbReference>
<keyword evidence="3" id="KW-1185">Reference proteome</keyword>
<proteinExistence type="predicted"/>
<reference evidence="1 3" key="1">
    <citation type="submission" date="2015-11" db="EMBL/GenBank/DDBJ databases">
        <title>Genomic analysis of 38 Legionella species identifies large and diverse effector repertoires.</title>
        <authorList>
            <person name="Burstein D."/>
            <person name="Amaro F."/>
            <person name="Zusman T."/>
            <person name="Lifshitz Z."/>
            <person name="Cohen O."/>
            <person name="Gilbert J.A."/>
            <person name="Pupko T."/>
            <person name="Shuman H.A."/>
            <person name="Segal G."/>
        </authorList>
    </citation>
    <scope>NUCLEOTIDE SEQUENCE [LARGE SCALE GENOMIC DNA]</scope>
    <source>
        <strain evidence="1 3">WO-44C</strain>
    </source>
</reference>